<evidence type="ECO:0000256" key="3">
    <source>
        <dbReference type="ARBA" id="ARBA00012068"/>
    </source>
</evidence>
<dbReference type="Pfam" id="PF02153">
    <property type="entry name" value="PDH_N"/>
    <property type="match status" value="1"/>
</dbReference>
<dbReference type="RefSeq" id="WP_249332381.1">
    <property type="nucleotide sequence ID" value="NZ_JACRSY010000008.1"/>
</dbReference>
<dbReference type="Gene3D" id="1.10.3660.10">
    <property type="entry name" value="6-phosphogluconate dehydrogenase C-terminal like domain"/>
    <property type="match status" value="1"/>
</dbReference>
<dbReference type="InterPro" id="IPR002912">
    <property type="entry name" value="ACT_dom"/>
</dbReference>
<evidence type="ECO:0000256" key="2">
    <source>
        <dbReference type="ARBA" id="ARBA00007964"/>
    </source>
</evidence>
<feature type="domain" description="Prephenate/arogenate dehydrogenase" evidence="11">
    <location>
        <begin position="1"/>
        <end position="293"/>
    </location>
</feature>
<keyword evidence="7" id="KW-0560">Oxidoreductase</keyword>
<dbReference type="FunFam" id="1.10.3660.10:FF:000003">
    <property type="entry name" value="Prephenate dehydrogenase"/>
    <property type="match status" value="1"/>
</dbReference>
<evidence type="ECO:0000256" key="8">
    <source>
        <dbReference type="ARBA" id="ARBA00023027"/>
    </source>
</evidence>
<evidence type="ECO:0000256" key="9">
    <source>
        <dbReference type="ARBA" id="ARBA00023141"/>
    </source>
</evidence>
<keyword evidence="9" id="KW-0057">Aromatic amino acid biosynthesis</keyword>
<dbReference type="Gene3D" id="3.30.70.260">
    <property type="match status" value="1"/>
</dbReference>
<gene>
    <name evidence="13" type="ORF">H8718_06835</name>
</gene>
<organism evidence="13 14">
    <name type="scientific">Zhenhengia yiwuensis</name>
    <dbReference type="NCBI Taxonomy" id="2763666"/>
    <lineage>
        <taxon>Bacteria</taxon>
        <taxon>Bacillati</taxon>
        <taxon>Bacillota</taxon>
        <taxon>Clostridia</taxon>
        <taxon>Lachnospirales</taxon>
        <taxon>Lachnospiraceae</taxon>
        <taxon>Zhenhengia</taxon>
    </lineage>
</organism>
<dbReference type="EC" id="1.3.1.12" evidence="3"/>
<evidence type="ECO:0000259" key="12">
    <source>
        <dbReference type="PROSITE" id="PS51671"/>
    </source>
</evidence>
<reference evidence="13" key="1">
    <citation type="submission" date="2020-08" db="EMBL/GenBank/DDBJ databases">
        <title>Genome public.</title>
        <authorList>
            <person name="Liu C."/>
            <person name="Sun Q."/>
        </authorList>
    </citation>
    <scope>NUCLEOTIDE SEQUENCE</scope>
    <source>
        <strain evidence="13">NSJ-12</strain>
    </source>
</reference>
<dbReference type="EMBL" id="JACRSY010000008">
    <property type="protein sequence ID" value="MBC8579239.1"/>
    <property type="molecule type" value="Genomic_DNA"/>
</dbReference>
<evidence type="ECO:0000256" key="10">
    <source>
        <dbReference type="ARBA" id="ARBA00049260"/>
    </source>
</evidence>
<keyword evidence="5" id="KW-0827">Tyrosine biosynthesis</keyword>
<dbReference type="InterPro" id="IPR046826">
    <property type="entry name" value="PDH_N"/>
</dbReference>
<dbReference type="PANTHER" id="PTHR21363">
    <property type="entry name" value="PREPHENATE DEHYDROGENASE"/>
    <property type="match status" value="1"/>
</dbReference>
<dbReference type="PROSITE" id="PS51176">
    <property type="entry name" value="PDH_ADH"/>
    <property type="match status" value="1"/>
</dbReference>
<dbReference type="Proteomes" id="UP000655830">
    <property type="component" value="Unassembled WGS sequence"/>
</dbReference>
<dbReference type="GO" id="GO:0070403">
    <property type="term" value="F:NAD+ binding"/>
    <property type="evidence" value="ECO:0007669"/>
    <property type="project" value="InterPro"/>
</dbReference>
<dbReference type="FunFam" id="3.40.50.720:FF:000208">
    <property type="entry name" value="Prephenate dehydrogenase"/>
    <property type="match status" value="1"/>
</dbReference>
<proteinExistence type="inferred from homology"/>
<comment type="caution">
    <text evidence="13">The sequence shown here is derived from an EMBL/GenBank/DDBJ whole genome shotgun (WGS) entry which is preliminary data.</text>
</comment>
<dbReference type="InterPro" id="IPR036291">
    <property type="entry name" value="NAD(P)-bd_dom_sf"/>
</dbReference>
<dbReference type="SUPFAM" id="SSF55021">
    <property type="entry name" value="ACT-like"/>
    <property type="match status" value="1"/>
</dbReference>
<evidence type="ECO:0000313" key="13">
    <source>
        <dbReference type="EMBL" id="MBC8579239.1"/>
    </source>
</evidence>
<dbReference type="InterPro" id="IPR046825">
    <property type="entry name" value="PDH_C"/>
</dbReference>
<keyword evidence="6" id="KW-0028">Amino-acid biosynthesis</keyword>
<dbReference type="GO" id="GO:0004665">
    <property type="term" value="F:prephenate dehydrogenase (NADP+) activity"/>
    <property type="evidence" value="ECO:0007669"/>
    <property type="project" value="InterPro"/>
</dbReference>
<sequence length="366" mass="39919">MHIGIIGLGLIGGSIAKTLKKVHAQNSFIIGFDTDSLSAAKALEEGAIDHIATELGAEFSKCNVIFICTPVSSIDMVVEKLLPFIASDCILTDIGSTKESVMKKVEDILSGHTKKAYFIGGHPMTGSEQSGYEASTNYLFENAYYILTPSPGTPDFILFIMQKMVERLGAIPITLEPGYHDFATAVVSHLPHIIASSLVHLVKNQDGCEHSLHTLAAGGFKDITRIASSNPTIWQDICLSNKAPIKACLENYIASLTAFCQTLESEDSQAIYNFFNEAGRYRDTFQDGIKSDIAKVFTIFVDAEDEPGIIACIATLLSSHSINIKDIGIVNQREFASGVLRIAFGKKSEMEKAKHLLIKHNYTVYC</sequence>
<dbReference type="InterPro" id="IPR045865">
    <property type="entry name" value="ACT-like_dom_sf"/>
</dbReference>
<dbReference type="InterPro" id="IPR008927">
    <property type="entry name" value="6-PGluconate_DH-like_C_sf"/>
</dbReference>
<dbReference type="SUPFAM" id="SSF48179">
    <property type="entry name" value="6-phosphogluconate dehydrogenase C-terminal domain-like"/>
    <property type="match status" value="1"/>
</dbReference>
<dbReference type="Pfam" id="PF20463">
    <property type="entry name" value="PDH_C"/>
    <property type="match status" value="1"/>
</dbReference>
<dbReference type="PROSITE" id="PS51671">
    <property type="entry name" value="ACT"/>
    <property type="match status" value="1"/>
</dbReference>
<dbReference type="GO" id="GO:0006571">
    <property type="term" value="P:tyrosine biosynthetic process"/>
    <property type="evidence" value="ECO:0007669"/>
    <property type="project" value="UniProtKB-KW"/>
</dbReference>
<name>A0A926EGQ6_9FIRM</name>
<evidence type="ECO:0000256" key="7">
    <source>
        <dbReference type="ARBA" id="ARBA00023002"/>
    </source>
</evidence>
<dbReference type="AlphaFoldDB" id="A0A926EGQ6"/>
<evidence type="ECO:0000256" key="5">
    <source>
        <dbReference type="ARBA" id="ARBA00022498"/>
    </source>
</evidence>
<comment type="pathway">
    <text evidence="1">Amino-acid biosynthesis; L-tyrosine biosynthesis; (4-hydroxyphenyl)pyruvate from prephenate (NAD(+) route): step 1/1.</text>
</comment>
<evidence type="ECO:0000259" key="11">
    <source>
        <dbReference type="PROSITE" id="PS51176"/>
    </source>
</evidence>
<accession>A0A926EGQ6</accession>
<dbReference type="Gene3D" id="3.40.50.720">
    <property type="entry name" value="NAD(P)-binding Rossmann-like Domain"/>
    <property type="match status" value="1"/>
</dbReference>
<evidence type="ECO:0000256" key="1">
    <source>
        <dbReference type="ARBA" id="ARBA00005067"/>
    </source>
</evidence>
<dbReference type="GO" id="GO:0008977">
    <property type="term" value="F:prephenate dehydrogenase (NAD+) activity"/>
    <property type="evidence" value="ECO:0007669"/>
    <property type="project" value="UniProtKB-EC"/>
</dbReference>
<evidence type="ECO:0000256" key="4">
    <source>
        <dbReference type="ARBA" id="ARBA00016891"/>
    </source>
</evidence>
<dbReference type="InterPro" id="IPR050812">
    <property type="entry name" value="Preph/Arog_dehydrog"/>
</dbReference>
<evidence type="ECO:0000313" key="14">
    <source>
        <dbReference type="Proteomes" id="UP000655830"/>
    </source>
</evidence>
<keyword evidence="14" id="KW-1185">Reference proteome</keyword>
<comment type="catalytic activity">
    <reaction evidence="10">
        <text>prephenate + NAD(+) = 3-(4-hydroxyphenyl)pyruvate + CO2 + NADH</text>
        <dbReference type="Rhea" id="RHEA:13869"/>
        <dbReference type="ChEBI" id="CHEBI:16526"/>
        <dbReference type="ChEBI" id="CHEBI:29934"/>
        <dbReference type="ChEBI" id="CHEBI:36242"/>
        <dbReference type="ChEBI" id="CHEBI:57540"/>
        <dbReference type="ChEBI" id="CHEBI:57945"/>
        <dbReference type="EC" id="1.3.1.12"/>
    </reaction>
</comment>
<evidence type="ECO:0000256" key="6">
    <source>
        <dbReference type="ARBA" id="ARBA00022605"/>
    </source>
</evidence>
<protein>
    <recommendedName>
        <fullName evidence="4">Prephenate dehydrogenase</fullName>
        <ecNumber evidence="3">1.3.1.12</ecNumber>
    </recommendedName>
</protein>
<dbReference type="SUPFAM" id="SSF51735">
    <property type="entry name" value="NAD(P)-binding Rossmann-fold domains"/>
    <property type="match status" value="1"/>
</dbReference>
<comment type="similarity">
    <text evidence="2">Belongs to the prephenate/arogenate dehydrogenase family.</text>
</comment>
<keyword evidence="8" id="KW-0520">NAD</keyword>
<dbReference type="PANTHER" id="PTHR21363:SF0">
    <property type="entry name" value="PREPHENATE DEHYDROGENASE [NADP(+)]"/>
    <property type="match status" value="1"/>
</dbReference>
<feature type="domain" description="ACT" evidence="12">
    <location>
        <begin position="298"/>
        <end position="366"/>
    </location>
</feature>
<dbReference type="InterPro" id="IPR003099">
    <property type="entry name" value="Prephen_DH"/>
</dbReference>